<reference evidence="2" key="1">
    <citation type="submission" date="2020-05" db="EMBL/GenBank/DDBJ databases">
        <authorList>
            <person name="Chiriac C."/>
            <person name="Salcher M."/>
            <person name="Ghai R."/>
            <person name="Kavagutti S V."/>
        </authorList>
    </citation>
    <scope>NUCLEOTIDE SEQUENCE</scope>
</reference>
<dbReference type="EMBL" id="CAFBLP010000001">
    <property type="protein sequence ID" value="CAB4856802.1"/>
    <property type="molecule type" value="Genomic_DNA"/>
</dbReference>
<name>A0A6J7CEQ2_9ZZZZ</name>
<organism evidence="2">
    <name type="scientific">freshwater metagenome</name>
    <dbReference type="NCBI Taxonomy" id="449393"/>
    <lineage>
        <taxon>unclassified sequences</taxon>
        <taxon>metagenomes</taxon>
        <taxon>ecological metagenomes</taxon>
    </lineage>
</organism>
<feature type="region of interest" description="Disordered" evidence="1">
    <location>
        <begin position="26"/>
        <end position="53"/>
    </location>
</feature>
<dbReference type="AlphaFoldDB" id="A0A6J7CEQ2"/>
<accession>A0A6J7CEQ2</accession>
<proteinExistence type="predicted"/>
<feature type="compositionally biased region" description="Low complexity" evidence="1">
    <location>
        <begin position="33"/>
        <end position="53"/>
    </location>
</feature>
<protein>
    <submittedName>
        <fullName evidence="2">Unannotated protein</fullName>
    </submittedName>
</protein>
<evidence type="ECO:0000313" key="2">
    <source>
        <dbReference type="EMBL" id="CAB4856802.1"/>
    </source>
</evidence>
<gene>
    <name evidence="2" type="ORF">UFOPK3376_00013</name>
</gene>
<evidence type="ECO:0000256" key="1">
    <source>
        <dbReference type="SAM" id="MobiDB-lite"/>
    </source>
</evidence>
<sequence length="1093" mass="110467">MRLAWIAGGVAAIGVGALAIRGSSNGTSGTIGVDSTPPTTLVTPTTSPTATSAADTTTVVPTTVLSATTVVATTVVPTTVVPTTVVPTTVVPTTVAALASVSVGSVLSVGPNTLTVASVSLSGQRYSGTAQAAVADLRFPVTFTYANPKEWSYQVAAGATASVNGTSVAVSGSVVDAAAVMSGIITMSVSPATPVRFGPSSSVSGTFRYSPAATSVPVFTGAASARLGSNLQFAAFVSYTSAGDWSITPAQSTATVALTDTIQLPLSALSGAISSVGGSQVWGLTATLSAPTDLIALKIGLSTATVTFTPNCPTTTSTKLCSGSVFMLLDGTLSAKIGGPVAAQSGVRFTATENLDTRAFTLDSTFDTTVIAEFANLTISTLRLAMSVNDNSYAVLKSGVVIPGGGVNGGFNIQVIGEGRMALPFAKDWKLPNIVLTYVNGGLVVAGDFAPHAVGPGSVSSFAYFDAEDTLATVMGNTITVPKRSYVFGAVMAMPAWLQAIGMPDKPLSSYMTYTSNGSLTLSAVIPEGVKLPSFSKDYTFVLTNATLSVTINPNPAVQTYTFTLAENGLLTISGASGNVKDIAIRLAMSYDPSVATTTFSVSANGLNGAAVWPNVMGVPGLDLNGFAISGQLWANSIPVGVGLAGSGTLPASLRQAMGINSTDPIPVSFVANVSLSSPCLDVSIGTVDGTTPVISIGGAVTATYAHFYASPLGCTVGTYVVPAGFSMTFHGAILKVPVDFNVTVNTNTPMTLKGNASIGGFTANGFTMDNVTATFVAGGYQLPHVGFAGGIRLNGVNVAVAGDATVFGFTLTGSAMLNIAGFNLDSAVTVKGYPGPILYSVQSSSSLDVGGLKVKVITDFGVSLSNLYYNGTGSISFPVAGSTASLAVSLGMDVLGHFNANAAVSIPLGGAFGSSALKLSTSLIPSSNPAASLNLNLSAPISISTSGFQFNATVGFIVANGVVSPAFDADVNVSGFTFPFRGIPIDNNWGFSRALNIDFAKSNSVGDKWGGLSASFSGVLAMTISSSAAPSFASWVKADLDAGYLGKWHGWGSVAAPIPMPELGKFCVSKKISWDLPWPAGSASKTFSVCVP</sequence>